<name>A0A9X0CCQ2_9CNID</name>
<accession>A0A9X0CCQ2</accession>
<evidence type="ECO:0000313" key="4">
    <source>
        <dbReference type="Proteomes" id="UP001163046"/>
    </source>
</evidence>
<feature type="domain" description="HECT" evidence="2">
    <location>
        <begin position="105"/>
        <end position="219"/>
    </location>
</feature>
<dbReference type="GO" id="GO:0004842">
    <property type="term" value="F:ubiquitin-protein transferase activity"/>
    <property type="evidence" value="ECO:0007669"/>
    <property type="project" value="InterPro"/>
</dbReference>
<proteinExistence type="predicted"/>
<dbReference type="InterPro" id="IPR035983">
    <property type="entry name" value="Hect_E3_ubiquitin_ligase"/>
</dbReference>
<evidence type="ECO:0000256" key="1">
    <source>
        <dbReference type="ARBA" id="ARBA00022786"/>
    </source>
</evidence>
<dbReference type="Gene3D" id="3.30.2410.10">
    <property type="entry name" value="Hect, E3 ligase catalytic domain"/>
    <property type="match status" value="1"/>
</dbReference>
<evidence type="ECO:0000313" key="3">
    <source>
        <dbReference type="EMBL" id="KAJ7319483.1"/>
    </source>
</evidence>
<evidence type="ECO:0000259" key="2">
    <source>
        <dbReference type="Pfam" id="PF00632"/>
    </source>
</evidence>
<gene>
    <name evidence="3" type="ORF">OS493_036126</name>
</gene>
<dbReference type="Pfam" id="PF00632">
    <property type="entry name" value="HECT"/>
    <property type="match status" value="1"/>
</dbReference>
<dbReference type="SUPFAM" id="SSF56204">
    <property type="entry name" value="Hect, E3 ligase catalytic domain"/>
    <property type="match status" value="1"/>
</dbReference>
<comment type="caution">
    <text evidence="3">The sequence shown here is derived from an EMBL/GenBank/DDBJ whole genome shotgun (WGS) entry which is preliminary data.</text>
</comment>
<protein>
    <recommendedName>
        <fullName evidence="2">HECT domain-containing protein</fullName>
    </recommendedName>
</protein>
<dbReference type="Proteomes" id="UP001163046">
    <property type="component" value="Unassembled WGS sequence"/>
</dbReference>
<keyword evidence="4" id="KW-1185">Reference proteome</keyword>
<keyword evidence="1" id="KW-0833">Ubl conjugation pathway</keyword>
<organism evidence="3 4">
    <name type="scientific">Desmophyllum pertusum</name>
    <dbReference type="NCBI Taxonomy" id="174260"/>
    <lineage>
        <taxon>Eukaryota</taxon>
        <taxon>Metazoa</taxon>
        <taxon>Cnidaria</taxon>
        <taxon>Anthozoa</taxon>
        <taxon>Hexacorallia</taxon>
        <taxon>Scleractinia</taxon>
        <taxon>Caryophylliina</taxon>
        <taxon>Caryophylliidae</taxon>
        <taxon>Desmophyllum</taxon>
    </lineage>
</organism>
<dbReference type="AlphaFoldDB" id="A0A9X0CCQ2"/>
<dbReference type="InterPro" id="IPR000569">
    <property type="entry name" value="HECT_dom"/>
</dbReference>
<sequence length="220" mass="25080">MLRVKPPKNRSLFYFQIDALGKDGHPTTELRQSIQPYLNEAGLDIDKLTAEPGLITQGLMLYNVILKRKLELDDIAKGMEEVGLHTALAKWPCLVDMIFPEESGRMITGDEFKGKITFEEKDASLKNSKAAEFFTRYIELMELRKEDGADFVDLCSFWTGTNILPTRDTLLVKFDDTTDLPIAETCFLNITIPTKYQSFEDFQKYCDIAVKYGAQGFSFM</sequence>
<reference evidence="3" key="1">
    <citation type="submission" date="2023-01" db="EMBL/GenBank/DDBJ databases">
        <title>Genome assembly of the deep-sea coral Lophelia pertusa.</title>
        <authorList>
            <person name="Herrera S."/>
            <person name="Cordes E."/>
        </authorList>
    </citation>
    <scope>NUCLEOTIDE SEQUENCE</scope>
    <source>
        <strain evidence="3">USNM1676648</strain>
        <tissue evidence="3">Polyp</tissue>
    </source>
</reference>
<dbReference type="OrthoDB" id="5953963at2759"/>
<dbReference type="EMBL" id="MU827835">
    <property type="protein sequence ID" value="KAJ7319483.1"/>
    <property type="molecule type" value="Genomic_DNA"/>
</dbReference>